<dbReference type="RefSeq" id="WP_168987820.1">
    <property type="nucleotide sequence ID" value="NZ_CAWPHM010000266.1"/>
</dbReference>
<reference evidence="2" key="1">
    <citation type="submission" date="2019-12" db="EMBL/GenBank/DDBJ databases">
        <title>Comparative genomics gives insights into the taxonomy of the Azoarcus-Aromatoleum group and reveals separate origins of nif in the plant-associated Azoarcus and non-plant-associated Aromatoleum sub-groups.</title>
        <authorList>
            <person name="Lafos M."/>
            <person name="Maluk M."/>
            <person name="Batista M."/>
            <person name="Junghare M."/>
            <person name="Carmona M."/>
            <person name="Faoro H."/>
            <person name="Cruz L.M."/>
            <person name="Battistoni F."/>
            <person name="De Souza E."/>
            <person name="Pedrosa F."/>
            <person name="Chen W.-M."/>
            <person name="Poole P.S."/>
            <person name="Dixon R.A."/>
            <person name="James E.K."/>
        </authorList>
    </citation>
    <scope>NUCLEOTIDE SEQUENCE</scope>
    <source>
        <strain evidence="2">NSC3</strain>
    </source>
</reference>
<accession>A0A972FCV6</accession>
<feature type="domain" description="YHS" evidence="1">
    <location>
        <begin position="6"/>
        <end position="46"/>
    </location>
</feature>
<evidence type="ECO:0000313" key="2">
    <source>
        <dbReference type="EMBL" id="NMG03063.1"/>
    </source>
</evidence>
<dbReference type="GO" id="GO:0016491">
    <property type="term" value="F:oxidoreductase activity"/>
    <property type="evidence" value="ECO:0007669"/>
    <property type="project" value="InterPro"/>
</dbReference>
<dbReference type="Pfam" id="PF04945">
    <property type="entry name" value="YHS"/>
    <property type="match status" value="1"/>
</dbReference>
<protein>
    <submittedName>
        <fullName evidence="2">YHS domain-containing protein</fullName>
    </submittedName>
</protein>
<dbReference type="Gene3D" id="1.10.620.20">
    <property type="entry name" value="Ribonucleotide Reductase, subunit A"/>
    <property type="match status" value="1"/>
</dbReference>
<comment type="caution">
    <text evidence="2">The sequence shown here is derived from an EMBL/GenBank/DDBJ whole genome shotgun (WGS) entry which is preliminary data.</text>
</comment>
<keyword evidence="3" id="KW-1185">Reference proteome</keyword>
<proteinExistence type="predicted"/>
<dbReference type="InterPro" id="IPR012348">
    <property type="entry name" value="RNR-like"/>
</dbReference>
<dbReference type="InterPro" id="IPR007029">
    <property type="entry name" value="YHS_dom"/>
</dbReference>
<name>A0A972FCV6_9RHOO</name>
<dbReference type="AlphaFoldDB" id="A0A972FCV6"/>
<dbReference type="EMBL" id="WTVM01000041">
    <property type="protein sequence ID" value="NMG03063.1"/>
    <property type="molecule type" value="Genomic_DNA"/>
</dbReference>
<evidence type="ECO:0000259" key="1">
    <source>
        <dbReference type="Pfam" id="PF04945"/>
    </source>
</evidence>
<organism evidence="2 3">
    <name type="scientific">Azoarcus taiwanensis</name>
    <dbReference type="NCBI Taxonomy" id="666964"/>
    <lineage>
        <taxon>Bacteria</taxon>
        <taxon>Pseudomonadati</taxon>
        <taxon>Pseudomonadota</taxon>
        <taxon>Betaproteobacteria</taxon>
        <taxon>Rhodocyclales</taxon>
        <taxon>Zoogloeaceae</taxon>
        <taxon>Azoarcus</taxon>
    </lineage>
</organism>
<gene>
    <name evidence="2" type="ORF">GPA21_08755</name>
</gene>
<dbReference type="Proteomes" id="UP000599523">
    <property type="component" value="Unassembled WGS sequence"/>
</dbReference>
<evidence type="ECO:0000313" key="3">
    <source>
        <dbReference type="Proteomes" id="UP000599523"/>
    </source>
</evidence>
<sequence length="172" mass="18787">MDRKLKDVVCGMEVDADSYAHDYAGTVYAFCSAQCRDRFLAHPHLFIGLAGQPAPKQEGRSVLKHRCFDLGTSLDDHHARVLIEHVSALMGIASIEAEDRQVRVTYDLLQITAEHIEAELEAVGAKLGQGWAATLKRGFVHFTEECEVGNLEVGPRFGSHRSVGGSSCHGKG</sequence>